<comment type="caution">
    <text evidence="15">The sequence shown here is derived from an EMBL/GenBank/DDBJ whole genome shotgun (WGS) entry which is preliminary data.</text>
</comment>
<feature type="compositionally biased region" description="Acidic residues" evidence="13">
    <location>
        <begin position="85"/>
        <end position="101"/>
    </location>
</feature>
<dbReference type="GO" id="GO:0051028">
    <property type="term" value="P:mRNA transport"/>
    <property type="evidence" value="ECO:0007669"/>
    <property type="project" value="UniProtKB-KW"/>
</dbReference>
<evidence type="ECO:0000256" key="7">
    <source>
        <dbReference type="ARBA" id="ARBA00022816"/>
    </source>
</evidence>
<dbReference type="GO" id="GO:0005737">
    <property type="term" value="C:cytoplasm"/>
    <property type="evidence" value="ECO:0007669"/>
    <property type="project" value="UniProtKB-SubCell"/>
</dbReference>
<keyword evidence="9" id="KW-0694">RNA-binding</keyword>
<name>A0A835EKI7_9POAL</name>
<evidence type="ECO:0000256" key="9">
    <source>
        <dbReference type="ARBA" id="ARBA00022884"/>
    </source>
</evidence>
<keyword evidence="8" id="KW-0810">Translation regulation</keyword>
<dbReference type="InterPro" id="IPR044796">
    <property type="entry name" value="MLN51_plant"/>
</dbReference>
<dbReference type="EMBL" id="JACEFO010001882">
    <property type="protein sequence ID" value="KAF8696248.1"/>
    <property type="molecule type" value="Genomic_DNA"/>
</dbReference>
<dbReference type="GO" id="GO:0003729">
    <property type="term" value="F:mRNA binding"/>
    <property type="evidence" value="ECO:0007669"/>
    <property type="project" value="InterPro"/>
</dbReference>
<evidence type="ECO:0000256" key="5">
    <source>
        <dbReference type="ARBA" id="ARBA00022490"/>
    </source>
</evidence>
<evidence type="ECO:0000313" key="15">
    <source>
        <dbReference type="EMBL" id="KAF8696248.1"/>
    </source>
</evidence>
<evidence type="ECO:0000256" key="6">
    <source>
        <dbReference type="ARBA" id="ARBA00022664"/>
    </source>
</evidence>
<evidence type="ECO:0000256" key="8">
    <source>
        <dbReference type="ARBA" id="ARBA00022845"/>
    </source>
</evidence>
<dbReference type="PANTHER" id="PTHR46837">
    <property type="entry name" value="PROTEIN MLN51 HOMOLOG"/>
    <property type="match status" value="1"/>
</dbReference>
<evidence type="ECO:0000256" key="13">
    <source>
        <dbReference type="SAM" id="MobiDB-lite"/>
    </source>
</evidence>
<keyword evidence="4" id="KW-0813">Transport</keyword>
<comment type="subcellular location">
    <subcellularLocation>
        <location evidence="2">Cytoplasm</location>
    </subcellularLocation>
    <subcellularLocation>
        <location evidence="1">Nucleus</location>
    </subcellularLocation>
</comment>
<keyword evidence="11" id="KW-0508">mRNA splicing</keyword>
<dbReference type="GO" id="GO:0035145">
    <property type="term" value="C:exon-exon junction complex"/>
    <property type="evidence" value="ECO:0007669"/>
    <property type="project" value="InterPro"/>
</dbReference>
<evidence type="ECO:0000256" key="12">
    <source>
        <dbReference type="ARBA" id="ARBA00023242"/>
    </source>
</evidence>
<keyword evidence="10" id="KW-0866">Nonsense-mediated mRNA decay</keyword>
<comment type="similarity">
    <text evidence="3">Belongs to the CASC3 family.</text>
</comment>
<gene>
    <name evidence="15" type="ORF">HU200_037149</name>
</gene>
<evidence type="ECO:0000256" key="1">
    <source>
        <dbReference type="ARBA" id="ARBA00004123"/>
    </source>
</evidence>
<dbReference type="GO" id="GO:0006397">
    <property type="term" value="P:mRNA processing"/>
    <property type="evidence" value="ECO:0007669"/>
    <property type="project" value="UniProtKB-KW"/>
</dbReference>
<organism evidence="15 16">
    <name type="scientific">Digitaria exilis</name>
    <dbReference type="NCBI Taxonomy" id="1010633"/>
    <lineage>
        <taxon>Eukaryota</taxon>
        <taxon>Viridiplantae</taxon>
        <taxon>Streptophyta</taxon>
        <taxon>Embryophyta</taxon>
        <taxon>Tracheophyta</taxon>
        <taxon>Spermatophyta</taxon>
        <taxon>Magnoliopsida</taxon>
        <taxon>Liliopsida</taxon>
        <taxon>Poales</taxon>
        <taxon>Poaceae</taxon>
        <taxon>PACMAD clade</taxon>
        <taxon>Panicoideae</taxon>
        <taxon>Panicodae</taxon>
        <taxon>Paniceae</taxon>
        <taxon>Anthephorinae</taxon>
        <taxon>Digitaria</taxon>
    </lineage>
</organism>
<feature type="compositionally biased region" description="Acidic residues" evidence="13">
    <location>
        <begin position="1"/>
        <end position="16"/>
    </location>
</feature>
<dbReference type="GO" id="GO:0008380">
    <property type="term" value="P:RNA splicing"/>
    <property type="evidence" value="ECO:0007669"/>
    <property type="project" value="UniProtKB-KW"/>
</dbReference>
<feature type="domain" description="Btz" evidence="14">
    <location>
        <begin position="130"/>
        <end position="212"/>
    </location>
</feature>
<dbReference type="GO" id="GO:0006417">
    <property type="term" value="P:regulation of translation"/>
    <property type="evidence" value="ECO:0007669"/>
    <property type="project" value="UniProtKB-KW"/>
</dbReference>
<evidence type="ECO:0000256" key="11">
    <source>
        <dbReference type="ARBA" id="ARBA00023187"/>
    </source>
</evidence>
<dbReference type="GO" id="GO:0000184">
    <property type="term" value="P:nuclear-transcribed mRNA catabolic process, nonsense-mediated decay"/>
    <property type="evidence" value="ECO:0007669"/>
    <property type="project" value="UniProtKB-KW"/>
</dbReference>
<accession>A0A835EKI7</accession>
<evidence type="ECO:0000259" key="14">
    <source>
        <dbReference type="Pfam" id="PF09405"/>
    </source>
</evidence>
<proteinExistence type="inferred from homology"/>
<keyword evidence="7" id="KW-0509">mRNA transport</keyword>
<feature type="region of interest" description="Disordered" evidence="13">
    <location>
        <begin position="1"/>
        <end position="109"/>
    </location>
</feature>
<evidence type="ECO:0000313" key="16">
    <source>
        <dbReference type="Proteomes" id="UP000636709"/>
    </source>
</evidence>
<reference evidence="15" key="1">
    <citation type="submission" date="2020-07" db="EMBL/GenBank/DDBJ databases">
        <title>Genome sequence and genetic diversity analysis of an under-domesticated orphan crop, white fonio (Digitaria exilis).</title>
        <authorList>
            <person name="Bennetzen J.L."/>
            <person name="Chen S."/>
            <person name="Ma X."/>
            <person name="Wang X."/>
            <person name="Yssel A.E.J."/>
            <person name="Chaluvadi S.R."/>
            <person name="Johnson M."/>
            <person name="Gangashetty P."/>
            <person name="Hamidou F."/>
            <person name="Sanogo M.D."/>
            <person name="Zwaenepoel A."/>
            <person name="Wallace J."/>
            <person name="Van De Peer Y."/>
            <person name="Van Deynze A."/>
        </authorList>
    </citation>
    <scope>NUCLEOTIDE SEQUENCE</scope>
    <source>
        <tissue evidence="15">Leaves</tissue>
    </source>
</reference>
<evidence type="ECO:0000256" key="2">
    <source>
        <dbReference type="ARBA" id="ARBA00004496"/>
    </source>
</evidence>
<dbReference type="OrthoDB" id="657902at2759"/>
<evidence type="ECO:0000256" key="3">
    <source>
        <dbReference type="ARBA" id="ARBA00009548"/>
    </source>
</evidence>
<dbReference type="AlphaFoldDB" id="A0A835EKI7"/>
<keyword evidence="16" id="KW-1185">Reference proteome</keyword>
<feature type="compositionally biased region" description="Acidic residues" evidence="13">
    <location>
        <begin position="31"/>
        <end position="43"/>
    </location>
</feature>
<dbReference type="PANTHER" id="PTHR46837:SF7">
    <property type="entry name" value="BTZ DOMAIN-CONTAINING PROTEIN"/>
    <property type="match status" value="1"/>
</dbReference>
<dbReference type="InterPro" id="IPR018545">
    <property type="entry name" value="Btz_dom"/>
</dbReference>
<evidence type="ECO:0000256" key="10">
    <source>
        <dbReference type="ARBA" id="ARBA00023161"/>
    </source>
</evidence>
<protein>
    <recommendedName>
        <fullName evidence="14">Btz domain-containing protein</fullName>
    </recommendedName>
</protein>
<evidence type="ECO:0000256" key="4">
    <source>
        <dbReference type="ARBA" id="ARBA00022448"/>
    </source>
</evidence>
<dbReference type="Pfam" id="PF09405">
    <property type="entry name" value="Btz"/>
    <property type="match status" value="1"/>
</dbReference>
<sequence>MAEAGGEAEAEYESDLDDAHLPTARRRAAASDDEGEEEVDDEGGGGSGRGSPPLSSTVFDSESEPDGKGEAELYDGGSDEGVYGTDDDECDDLFEEGDAEAIDGGGGGEVQVVTSEVAVAPEDEGKYEEYETAVEWEKEADVKGEEEVKKGSEPYAEPTAGAFYQHDTRFQVWEDSSRRHQRQNFAGRKIWNPPEEAVWVHDRFNEINFKSKRDYDDNVSIMQSVDNGFSGGTKSYNDTKSFDNVQTQCPLYDGNVKGYNDEGNVYRERSSRTYRSHWTTSKSYFRSPNAEAWSNAGVGKHSSQTRSLQHEQTLPCNRTFGSNTSSAPPPYYSSRPSHKEFPLFQIEKAWHAKFNRLFSSAVHKASLQHGQTLPCKLPFIQREKARRVTFNKLFSSAVHKAHKSLTPEPCPIFQRKAIVPSASIEHGTAIDSHCIVPIDTMTCSALHPVATSHNYSKDSKFWDRDRDLNISEIARPSSEPQIAFYQQRSVQPPVLPMPRASAQIIVQKDTITKNIQSHPQTTLISVSDDDEATALPETNSSLGLSAVTAQDDMKEAERSCFLDGGNLVVGDTGARSFTLDEPCSTGTPAKLPVMLFGDLHPRGSGFPSVAMVLPGFVVQQCDGNSEIGRMTWLPILTGATGVREGTSSPPNFGSNCPQPSGFASSLASPRLINRTLSCRILQF</sequence>
<keyword evidence="5" id="KW-0963">Cytoplasm</keyword>
<keyword evidence="6" id="KW-0507">mRNA processing</keyword>
<keyword evidence="12" id="KW-0539">Nucleus</keyword>
<dbReference type="Proteomes" id="UP000636709">
    <property type="component" value="Unassembled WGS sequence"/>
</dbReference>